<proteinExistence type="predicted"/>
<evidence type="ECO:0000256" key="1">
    <source>
        <dbReference type="ARBA" id="ARBA00022884"/>
    </source>
</evidence>
<dbReference type="eggNOG" id="COG1534">
    <property type="taxonomic scope" value="Bacteria"/>
</dbReference>
<dbReference type="SMART" id="SM01103">
    <property type="entry name" value="CRS1_YhbY"/>
    <property type="match status" value="1"/>
</dbReference>
<reference evidence="5 6" key="1">
    <citation type="submission" date="2013-06" db="EMBL/GenBank/DDBJ databases">
        <title>Draft genome sequence of Thauera terpenica.</title>
        <authorList>
            <person name="Liu B."/>
            <person name="Frostegard A.H."/>
            <person name="Shapleigh J.P."/>
        </authorList>
    </citation>
    <scope>NUCLEOTIDE SEQUENCE [LARGE SCALE GENOMIC DNA]</scope>
    <source>
        <strain evidence="5 6">58Eu</strain>
    </source>
</reference>
<dbReference type="OrthoDB" id="9797519at2"/>
<dbReference type="AlphaFoldDB" id="S9ZHY6"/>
<evidence type="ECO:0000313" key="5">
    <source>
        <dbReference type="EMBL" id="EPZ17020.1"/>
    </source>
</evidence>
<evidence type="ECO:0000256" key="3">
    <source>
        <dbReference type="SAM" id="MobiDB-lite"/>
    </source>
</evidence>
<dbReference type="Proteomes" id="UP000015455">
    <property type="component" value="Unassembled WGS sequence"/>
</dbReference>
<accession>S9ZHY6</accession>
<dbReference type="PROSITE" id="PS51295">
    <property type="entry name" value="CRM"/>
    <property type="match status" value="1"/>
</dbReference>
<dbReference type="Gene3D" id="3.30.110.60">
    <property type="entry name" value="YhbY-like"/>
    <property type="match status" value="1"/>
</dbReference>
<name>S9ZHY6_9RHOO</name>
<dbReference type="GO" id="GO:0003723">
    <property type="term" value="F:RNA binding"/>
    <property type="evidence" value="ECO:0007669"/>
    <property type="project" value="UniProtKB-UniRule"/>
</dbReference>
<dbReference type="SUPFAM" id="SSF75471">
    <property type="entry name" value="YhbY-like"/>
    <property type="match status" value="1"/>
</dbReference>
<dbReference type="STRING" id="1348657.M622_09820"/>
<dbReference type="InterPro" id="IPR035920">
    <property type="entry name" value="YhbY-like_sf"/>
</dbReference>
<organism evidence="5 6">
    <name type="scientific">Thauera terpenica 58Eu</name>
    <dbReference type="NCBI Taxonomy" id="1348657"/>
    <lineage>
        <taxon>Bacteria</taxon>
        <taxon>Pseudomonadati</taxon>
        <taxon>Pseudomonadota</taxon>
        <taxon>Betaproteobacteria</taxon>
        <taxon>Rhodocyclales</taxon>
        <taxon>Zoogloeaceae</taxon>
        <taxon>Thauera</taxon>
    </lineage>
</organism>
<protein>
    <recommendedName>
        <fullName evidence="4">CRM domain-containing protein</fullName>
    </recommendedName>
</protein>
<sequence>MTELTPVQRRDLRARAHHLNPVVTIAGNGLTPAVVAEIERALQAHELIKVKVQGSEREQRETLMNELCETLAAAAVQHIGNILVVWRERREEEKSPTHAAHKPTAKASTAKSASAFATAARRAALAKANAESRRPPARSSAPRGRNPNSGNRGR</sequence>
<dbReference type="InterPro" id="IPR001890">
    <property type="entry name" value="RNA-binding_CRM"/>
</dbReference>
<feature type="compositionally biased region" description="Low complexity" evidence="3">
    <location>
        <begin position="137"/>
        <end position="154"/>
    </location>
</feature>
<comment type="caution">
    <text evidence="5">The sequence shown here is derived from an EMBL/GenBank/DDBJ whole genome shotgun (WGS) entry which is preliminary data.</text>
</comment>
<evidence type="ECO:0000313" key="6">
    <source>
        <dbReference type="Proteomes" id="UP000015455"/>
    </source>
</evidence>
<feature type="region of interest" description="Disordered" evidence="3">
    <location>
        <begin position="89"/>
        <end position="154"/>
    </location>
</feature>
<dbReference type="InterPro" id="IPR017924">
    <property type="entry name" value="RNA-binding_YhbY"/>
</dbReference>
<evidence type="ECO:0000259" key="4">
    <source>
        <dbReference type="PROSITE" id="PS51295"/>
    </source>
</evidence>
<dbReference type="PANTHER" id="PTHR40065">
    <property type="entry name" value="RNA-BINDING PROTEIN YHBY"/>
    <property type="match status" value="1"/>
</dbReference>
<evidence type="ECO:0000256" key="2">
    <source>
        <dbReference type="PROSITE-ProRule" id="PRU00626"/>
    </source>
</evidence>
<dbReference type="EMBL" id="ATJV01000013">
    <property type="protein sequence ID" value="EPZ17020.1"/>
    <property type="molecule type" value="Genomic_DNA"/>
</dbReference>
<dbReference type="RefSeq" id="WP_021247948.1">
    <property type="nucleotide sequence ID" value="NZ_ATJV01000013.1"/>
</dbReference>
<dbReference type="PATRIC" id="fig|1348657.5.peg.496"/>
<keyword evidence="1 2" id="KW-0694">RNA-binding</keyword>
<gene>
    <name evidence="5" type="ORF">M622_09820</name>
</gene>
<dbReference type="Pfam" id="PF01985">
    <property type="entry name" value="CRS1_YhbY"/>
    <property type="match status" value="1"/>
</dbReference>
<dbReference type="PANTHER" id="PTHR40065:SF3">
    <property type="entry name" value="RNA-BINDING PROTEIN YHBY"/>
    <property type="match status" value="1"/>
</dbReference>
<feature type="domain" description="CRM" evidence="4">
    <location>
        <begin position="2"/>
        <end position="98"/>
    </location>
</feature>
<feature type="compositionally biased region" description="Low complexity" evidence="3">
    <location>
        <begin position="105"/>
        <end position="129"/>
    </location>
</feature>
<dbReference type="NCBIfam" id="TIGR00253">
    <property type="entry name" value="RNA_bind_YhbY"/>
    <property type="match status" value="1"/>
</dbReference>
<keyword evidence="6" id="KW-1185">Reference proteome</keyword>
<dbReference type="InterPro" id="IPR051925">
    <property type="entry name" value="RNA-binding_domain"/>
</dbReference>